<dbReference type="CDD" id="cd00299">
    <property type="entry name" value="GST_C_family"/>
    <property type="match status" value="1"/>
</dbReference>
<dbReference type="PROSITE" id="PS50405">
    <property type="entry name" value="GST_CTER"/>
    <property type="match status" value="1"/>
</dbReference>
<dbReference type="SUPFAM" id="SSF52833">
    <property type="entry name" value="Thioredoxin-like"/>
    <property type="match status" value="1"/>
</dbReference>
<dbReference type="EMBL" id="JAIXMP010000015">
    <property type="protein sequence ID" value="KAI9261431.1"/>
    <property type="molecule type" value="Genomic_DNA"/>
</dbReference>
<evidence type="ECO:0000313" key="4">
    <source>
        <dbReference type="Proteomes" id="UP001209540"/>
    </source>
</evidence>
<dbReference type="AlphaFoldDB" id="A0AAD5PD20"/>
<dbReference type="SFLD" id="SFLDG00358">
    <property type="entry name" value="Main_(cytGST)"/>
    <property type="match status" value="1"/>
</dbReference>
<dbReference type="Gene3D" id="3.40.30.10">
    <property type="entry name" value="Glutaredoxin"/>
    <property type="match status" value="1"/>
</dbReference>
<dbReference type="SFLD" id="SFLDS00019">
    <property type="entry name" value="Glutathione_Transferase_(cytos"/>
    <property type="match status" value="1"/>
</dbReference>
<dbReference type="InterPro" id="IPR004045">
    <property type="entry name" value="Glutathione_S-Trfase_N"/>
</dbReference>
<dbReference type="InterPro" id="IPR041695">
    <property type="entry name" value="GST_C_5"/>
</dbReference>
<dbReference type="Pfam" id="PF16865">
    <property type="entry name" value="GST_C_5"/>
    <property type="match status" value="1"/>
</dbReference>
<dbReference type="InterPro" id="IPR010987">
    <property type="entry name" value="Glutathione-S-Trfase_C-like"/>
</dbReference>
<proteinExistence type="predicted"/>
<dbReference type="InterPro" id="IPR036282">
    <property type="entry name" value="Glutathione-S-Trfase_C_sf"/>
</dbReference>
<dbReference type="PANTHER" id="PTHR43968:SF6">
    <property type="entry name" value="GLUTATHIONE S-TRANSFERASE OMEGA"/>
    <property type="match status" value="1"/>
</dbReference>
<dbReference type="GO" id="GO:0005737">
    <property type="term" value="C:cytoplasm"/>
    <property type="evidence" value="ECO:0007669"/>
    <property type="project" value="TreeGrafter"/>
</dbReference>
<evidence type="ECO:0000259" key="2">
    <source>
        <dbReference type="PROSITE" id="PS50405"/>
    </source>
</evidence>
<dbReference type="CDD" id="cd00570">
    <property type="entry name" value="GST_N_family"/>
    <property type="match status" value="1"/>
</dbReference>
<evidence type="ECO:0000259" key="1">
    <source>
        <dbReference type="PROSITE" id="PS50404"/>
    </source>
</evidence>
<dbReference type="PANTHER" id="PTHR43968">
    <property type="match status" value="1"/>
</dbReference>
<dbReference type="InterPro" id="IPR040079">
    <property type="entry name" value="Glutathione_S-Trfase"/>
</dbReference>
<dbReference type="InterPro" id="IPR050983">
    <property type="entry name" value="GST_Omega/HSP26"/>
</dbReference>
<dbReference type="SUPFAM" id="SSF47616">
    <property type="entry name" value="GST C-terminal domain-like"/>
    <property type="match status" value="1"/>
</dbReference>
<protein>
    <submittedName>
        <fullName evidence="3">Thioredoxin-like protein</fullName>
    </submittedName>
</protein>
<dbReference type="Proteomes" id="UP001209540">
    <property type="component" value="Unassembled WGS sequence"/>
</dbReference>
<dbReference type="InterPro" id="IPR036249">
    <property type="entry name" value="Thioredoxin-like_sf"/>
</dbReference>
<dbReference type="PROSITE" id="PS50404">
    <property type="entry name" value="GST_NTER"/>
    <property type="match status" value="1"/>
</dbReference>
<accession>A0AAD5PD20</accession>
<reference evidence="3" key="1">
    <citation type="journal article" date="2022" name="IScience">
        <title>Evolution of zygomycete secretomes and the origins of terrestrial fungal ecologies.</title>
        <authorList>
            <person name="Chang Y."/>
            <person name="Wang Y."/>
            <person name="Mondo S."/>
            <person name="Ahrendt S."/>
            <person name="Andreopoulos W."/>
            <person name="Barry K."/>
            <person name="Beard J."/>
            <person name="Benny G.L."/>
            <person name="Blankenship S."/>
            <person name="Bonito G."/>
            <person name="Cuomo C."/>
            <person name="Desiro A."/>
            <person name="Gervers K.A."/>
            <person name="Hundley H."/>
            <person name="Kuo A."/>
            <person name="LaButti K."/>
            <person name="Lang B.F."/>
            <person name="Lipzen A."/>
            <person name="O'Donnell K."/>
            <person name="Pangilinan J."/>
            <person name="Reynolds N."/>
            <person name="Sandor L."/>
            <person name="Smith M.E."/>
            <person name="Tsang A."/>
            <person name="Grigoriev I.V."/>
            <person name="Stajich J.E."/>
            <person name="Spatafora J.W."/>
        </authorList>
    </citation>
    <scope>NUCLEOTIDE SEQUENCE</scope>
    <source>
        <strain evidence="3">RSA 2281</strain>
    </source>
</reference>
<comment type="caution">
    <text evidence="3">The sequence shown here is derived from an EMBL/GenBank/DDBJ whole genome shotgun (WGS) entry which is preliminary data.</text>
</comment>
<dbReference type="Pfam" id="PF13417">
    <property type="entry name" value="GST_N_3"/>
    <property type="match status" value="1"/>
</dbReference>
<reference evidence="3" key="2">
    <citation type="submission" date="2023-02" db="EMBL/GenBank/DDBJ databases">
        <authorList>
            <consortium name="DOE Joint Genome Institute"/>
            <person name="Mondo S.J."/>
            <person name="Chang Y."/>
            <person name="Wang Y."/>
            <person name="Ahrendt S."/>
            <person name="Andreopoulos W."/>
            <person name="Barry K."/>
            <person name="Beard J."/>
            <person name="Benny G.L."/>
            <person name="Blankenship S."/>
            <person name="Bonito G."/>
            <person name="Cuomo C."/>
            <person name="Desiro A."/>
            <person name="Gervers K.A."/>
            <person name="Hundley H."/>
            <person name="Kuo A."/>
            <person name="LaButti K."/>
            <person name="Lang B.F."/>
            <person name="Lipzen A."/>
            <person name="O'Donnell K."/>
            <person name="Pangilinan J."/>
            <person name="Reynolds N."/>
            <person name="Sandor L."/>
            <person name="Smith M.W."/>
            <person name="Tsang A."/>
            <person name="Grigoriev I.V."/>
            <person name="Stajich J.E."/>
            <person name="Spatafora J.W."/>
        </authorList>
    </citation>
    <scope>NUCLEOTIDE SEQUENCE</scope>
    <source>
        <strain evidence="3">RSA 2281</strain>
    </source>
</reference>
<name>A0AAD5PD20_9FUNG</name>
<evidence type="ECO:0000313" key="3">
    <source>
        <dbReference type="EMBL" id="KAI9261431.1"/>
    </source>
</evidence>
<feature type="domain" description="GST N-terminal" evidence="1">
    <location>
        <begin position="7"/>
        <end position="85"/>
    </location>
</feature>
<feature type="domain" description="GST C-terminal" evidence="2">
    <location>
        <begin position="91"/>
        <end position="223"/>
    </location>
</feature>
<dbReference type="Gene3D" id="1.20.1050.10">
    <property type="match status" value="1"/>
</dbReference>
<keyword evidence="4" id="KW-1185">Reference proteome</keyword>
<sequence>MEWGCNRKIILYKNATSPYGHRALMALKMANVDYELVIIDMNDREWYRKEIYPEGKVPALKYGQEVIPESMVIMELIHNLYPEAKLFPANDPVKKAKMKLFVYLRTTYYLQIVNYSIIQLPRNHLIYMLRQSLTFIDAYLNGFLLEQSSTGPYFLGCEYSAVDIAIAPFVFQIRAFVKLLTDNDYRVLNELPRLREYFDTILDHPICKETGSLDEKRFMQVAVERFKVTANMFVD</sequence>
<organism evidence="3 4">
    <name type="scientific">Phascolomyces articulosus</name>
    <dbReference type="NCBI Taxonomy" id="60185"/>
    <lineage>
        <taxon>Eukaryota</taxon>
        <taxon>Fungi</taxon>
        <taxon>Fungi incertae sedis</taxon>
        <taxon>Mucoromycota</taxon>
        <taxon>Mucoromycotina</taxon>
        <taxon>Mucoromycetes</taxon>
        <taxon>Mucorales</taxon>
        <taxon>Lichtheimiaceae</taxon>
        <taxon>Phascolomyces</taxon>
    </lineage>
</organism>
<gene>
    <name evidence="3" type="ORF">BDA99DRAFT_537820</name>
</gene>